<evidence type="ECO:0000313" key="3">
    <source>
        <dbReference type="Proteomes" id="UP000610558"/>
    </source>
</evidence>
<dbReference type="SUPFAM" id="SSF141371">
    <property type="entry name" value="PilZ domain-like"/>
    <property type="match status" value="1"/>
</dbReference>
<evidence type="ECO:0000259" key="1">
    <source>
        <dbReference type="Pfam" id="PF07238"/>
    </source>
</evidence>
<dbReference type="EMBL" id="JACXLD010000002">
    <property type="protein sequence ID" value="MBD2858207.1"/>
    <property type="molecule type" value="Genomic_DNA"/>
</dbReference>
<dbReference type="GO" id="GO:0035438">
    <property type="term" value="F:cyclic-di-GMP binding"/>
    <property type="evidence" value="ECO:0007669"/>
    <property type="project" value="InterPro"/>
</dbReference>
<sequence>MSNTNQPQNRQHFRLVFPRQGRLHLKTASGQQFPIVDISEKGLKLDFDSAQELKLHQFVGGEIRFHDGNKIKVLGKVIRKDSRGAALHLDLGVTSRDMLREQVHIMQRYPMFLEEARRQQYLVS</sequence>
<feature type="domain" description="PilZ" evidence="1">
    <location>
        <begin position="8"/>
        <end position="101"/>
    </location>
</feature>
<dbReference type="RefSeq" id="WP_190762839.1">
    <property type="nucleotide sequence ID" value="NZ_JACXLD010000002.1"/>
</dbReference>
<proteinExistence type="predicted"/>
<accession>A0A927C1L1</accession>
<dbReference type="Pfam" id="PF07238">
    <property type="entry name" value="PilZ"/>
    <property type="match status" value="1"/>
</dbReference>
<comment type="caution">
    <text evidence="2">The sequence shown here is derived from an EMBL/GenBank/DDBJ whole genome shotgun (WGS) entry which is preliminary data.</text>
</comment>
<name>A0A927C1L1_9GAMM</name>
<dbReference type="AlphaFoldDB" id="A0A927C1L1"/>
<keyword evidence="3" id="KW-1185">Reference proteome</keyword>
<dbReference type="InterPro" id="IPR009875">
    <property type="entry name" value="PilZ_domain"/>
</dbReference>
<protein>
    <submittedName>
        <fullName evidence="2">PilZ domain-containing protein</fullName>
    </submittedName>
</protein>
<dbReference type="Gene3D" id="2.40.10.220">
    <property type="entry name" value="predicted glycosyltransferase like domains"/>
    <property type="match status" value="1"/>
</dbReference>
<dbReference type="Proteomes" id="UP000610558">
    <property type="component" value="Unassembled WGS sequence"/>
</dbReference>
<reference evidence="2" key="1">
    <citation type="submission" date="2020-09" db="EMBL/GenBank/DDBJ databases">
        <authorList>
            <person name="Yoon J.-W."/>
        </authorList>
    </citation>
    <scope>NUCLEOTIDE SEQUENCE</scope>
    <source>
        <strain evidence="2">KMU-158</strain>
    </source>
</reference>
<organism evidence="2 3">
    <name type="scientific">Spongiibacter pelagi</name>
    <dbReference type="NCBI Taxonomy" id="2760804"/>
    <lineage>
        <taxon>Bacteria</taxon>
        <taxon>Pseudomonadati</taxon>
        <taxon>Pseudomonadota</taxon>
        <taxon>Gammaproteobacteria</taxon>
        <taxon>Cellvibrionales</taxon>
        <taxon>Spongiibacteraceae</taxon>
        <taxon>Spongiibacter</taxon>
    </lineage>
</organism>
<gene>
    <name evidence="2" type="ORF">IB286_04235</name>
</gene>
<evidence type="ECO:0000313" key="2">
    <source>
        <dbReference type="EMBL" id="MBD2858207.1"/>
    </source>
</evidence>